<feature type="region of interest" description="Disordered" evidence="1">
    <location>
        <begin position="363"/>
        <end position="385"/>
    </location>
</feature>
<feature type="compositionally biased region" description="Polar residues" evidence="1">
    <location>
        <begin position="2566"/>
        <end position="2589"/>
    </location>
</feature>
<proteinExistence type="predicted"/>
<feature type="region of interest" description="Disordered" evidence="1">
    <location>
        <begin position="288"/>
        <end position="323"/>
    </location>
</feature>
<feature type="region of interest" description="Disordered" evidence="1">
    <location>
        <begin position="2139"/>
        <end position="2161"/>
    </location>
</feature>
<feature type="region of interest" description="Disordered" evidence="1">
    <location>
        <begin position="1315"/>
        <end position="1341"/>
    </location>
</feature>
<feature type="compositionally biased region" description="Low complexity" evidence="1">
    <location>
        <begin position="3113"/>
        <end position="3131"/>
    </location>
</feature>
<feature type="region of interest" description="Disordered" evidence="1">
    <location>
        <begin position="2286"/>
        <end position="2305"/>
    </location>
</feature>
<keyword evidence="4" id="KW-1185">Reference proteome</keyword>
<feature type="compositionally biased region" description="Polar residues" evidence="1">
    <location>
        <begin position="1491"/>
        <end position="1501"/>
    </location>
</feature>
<feature type="region of interest" description="Disordered" evidence="1">
    <location>
        <begin position="2857"/>
        <end position="2889"/>
    </location>
</feature>
<name>A0A8J6HV42_TENMO</name>
<feature type="region of interest" description="Disordered" evidence="1">
    <location>
        <begin position="1880"/>
        <end position="1944"/>
    </location>
</feature>
<feature type="compositionally biased region" description="Low complexity" evidence="1">
    <location>
        <begin position="2147"/>
        <end position="2161"/>
    </location>
</feature>
<feature type="region of interest" description="Disordered" evidence="1">
    <location>
        <begin position="2415"/>
        <end position="2474"/>
    </location>
</feature>
<feature type="compositionally biased region" description="Low complexity" evidence="1">
    <location>
        <begin position="2524"/>
        <end position="2534"/>
    </location>
</feature>
<feature type="compositionally biased region" description="Low complexity" evidence="1">
    <location>
        <begin position="2363"/>
        <end position="2376"/>
    </location>
</feature>
<reference evidence="3" key="2">
    <citation type="submission" date="2021-08" db="EMBL/GenBank/DDBJ databases">
        <authorList>
            <person name="Eriksson T."/>
        </authorList>
    </citation>
    <scope>NUCLEOTIDE SEQUENCE</scope>
    <source>
        <strain evidence="3">Stoneville</strain>
        <tissue evidence="3">Whole head</tissue>
    </source>
</reference>
<feature type="compositionally biased region" description="Polar residues" evidence="1">
    <location>
        <begin position="1319"/>
        <end position="1341"/>
    </location>
</feature>
<comment type="caution">
    <text evidence="3">The sequence shown here is derived from an EMBL/GenBank/DDBJ whole genome shotgun (WGS) entry which is preliminary data.</text>
</comment>
<protein>
    <recommendedName>
        <fullName evidence="2">MH2 domain-containing protein</fullName>
    </recommendedName>
</protein>
<organism evidence="3 4">
    <name type="scientific">Tenebrio molitor</name>
    <name type="common">Yellow mealworm beetle</name>
    <dbReference type="NCBI Taxonomy" id="7067"/>
    <lineage>
        <taxon>Eukaryota</taxon>
        <taxon>Metazoa</taxon>
        <taxon>Ecdysozoa</taxon>
        <taxon>Arthropoda</taxon>
        <taxon>Hexapoda</taxon>
        <taxon>Insecta</taxon>
        <taxon>Pterygota</taxon>
        <taxon>Neoptera</taxon>
        <taxon>Endopterygota</taxon>
        <taxon>Coleoptera</taxon>
        <taxon>Polyphaga</taxon>
        <taxon>Cucujiformia</taxon>
        <taxon>Tenebrionidae</taxon>
        <taxon>Tenebrio</taxon>
    </lineage>
</organism>
<evidence type="ECO:0000313" key="3">
    <source>
        <dbReference type="EMBL" id="KAH0821254.1"/>
    </source>
</evidence>
<feature type="compositionally biased region" description="Polar residues" evidence="1">
    <location>
        <begin position="1213"/>
        <end position="1224"/>
    </location>
</feature>
<feature type="compositionally biased region" description="Basic and acidic residues" evidence="1">
    <location>
        <begin position="1924"/>
        <end position="1944"/>
    </location>
</feature>
<dbReference type="Gene3D" id="2.60.200.10">
    <property type="match status" value="1"/>
</dbReference>
<feature type="compositionally biased region" description="Low complexity" evidence="1">
    <location>
        <begin position="2192"/>
        <end position="2207"/>
    </location>
</feature>
<dbReference type="PANTHER" id="PTHR22742:SF2">
    <property type="entry name" value="EXPANSION, ISOFORM A-RELATED"/>
    <property type="match status" value="1"/>
</dbReference>
<feature type="region of interest" description="Disordered" evidence="1">
    <location>
        <begin position="2738"/>
        <end position="2762"/>
    </location>
</feature>
<feature type="compositionally biased region" description="Polar residues" evidence="1">
    <location>
        <begin position="2738"/>
        <end position="2757"/>
    </location>
</feature>
<dbReference type="InterPro" id="IPR017855">
    <property type="entry name" value="SMAD-like_dom_sf"/>
</dbReference>
<dbReference type="GO" id="GO:0006355">
    <property type="term" value="P:regulation of DNA-templated transcription"/>
    <property type="evidence" value="ECO:0007669"/>
    <property type="project" value="InterPro"/>
</dbReference>
<feature type="region of interest" description="Disordered" evidence="1">
    <location>
        <begin position="2491"/>
        <end position="2534"/>
    </location>
</feature>
<feature type="region of interest" description="Disordered" evidence="1">
    <location>
        <begin position="2192"/>
        <end position="2220"/>
    </location>
</feature>
<feature type="compositionally biased region" description="Basic and acidic residues" evidence="1">
    <location>
        <begin position="295"/>
        <end position="316"/>
    </location>
</feature>
<feature type="region of interest" description="Disordered" evidence="1">
    <location>
        <begin position="3075"/>
        <end position="3147"/>
    </location>
</feature>
<feature type="region of interest" description="Disordered" evidence="1">
    <location>
        <begin position="2360"/>
        <end position="2379"/>
    </location>
</feature>
<evidence type="ECO:0000313" key="4">
    <source>
        <dbReference type="Proteomes" id="UP000719412"/>
    </source>
</evidence>
<dbReference type="SMART" id="SM00524">
    <property type="entry name" value="DWB"/>
    <property type="match status" value="1"/>
</dbReference>
<dbReference type="InterPro" id="IPR001132">
    <property type="entry name" value="SMAD_dom_Dwarfin-type"/>
</dbReference>
<dbReference type="EMBL" id="JABDTM020008699">
    <property type="protein sequence ID" value="KAH0821254.1"/>
    <property type="molecule type" value="Genomic_DNA"/>
</dbReference>
<feature type="compositionally biased region" description="Basic and acidic residues" evidence="1">
    <location>
        <begin position="1890"/>
        <end position="1899"/>
    </location>
</feature>
<feature type="region of interest" description="Disordered" evidence="1">
    <location>
        <begin position="2030"/>
        <end position="2068"/>
    </location>
</feature>
<dbReference type="PANTHER" id="PTHR22742">
    <property type="entry name" value="EXPANSION, ISOFORM A-RELATED"/>
    <property type="match status" value="1"/>
</dbReference>
<feature type="compositionally biased region" description="Gly residues" evidence="1">
    <location>
        <begin position="262"/>
        <end position="274"/>
    </location>
</feature>
<feature type="domain" description="MH2" evidence="2">
    <location>
        <begin position="57"/>
        <end position="247"/>
    </location>
</feature>
<feature type="compositionally biased region" description="Polar residues" evidence="1">
    <location>
        <begin position="3136"/>
        <end position="3145"/>
    </location>
</feature>
<dbReference type="PROSITE" id="PS51076">
    <property type="entry name" value="MH2"/>
    <property type="match status" value="1"/>
</dbReference>
<dbReference type="Pfam" id="PF03166">
    <property type="entry name" value="MH2"/>
    <property type="match status" value="1"/>
</dbReference>
<dbReference type="InterPro" id="IPR057986">
    <property type="entry name" value="TPR_Rlf/292/654"/>
</dbReference>
<dbReference type="GO" id="GO:0009791">
    <property type="term" value="P:post-embryonic development"/>
    <property type="evidence" value="ECO:0007669"/>
    <property type="project" value="UniProtKB-ARBA"/>
</dbReference>
<dbReference type="SUPFAM" id="SSF49879">
    <property type="entry name" value="SMAD/FHA domain"/>
    <property type="match status" value="1"/>
</dbReference>
<feature type="compositionally biased region" description="Basic and acidic residues" evidence="1">
    <location>
        <begin position="374"/>
        <end position="385"/>
    </location>
</feature>
<feature type="region of interest" description="Disordered" evidence="1">
    <location>
        <begin position="1213"/>
        <end position="1262"/>
    </location>
</feature>
<feature type="region of interest" description="Disordered" evidence="1">
    <location>
        <begin position="245"/>
        <end position="274"/>
    </location>
</feature>
<feature type="compositionally biased region" description="Low complexity" evidence="1">
    <location>
        <begin position="2049"/>
        <end position="2068"/>
    </location>
</feature>
<feature type="region of interest" description="Disordered" evidence="1">
    <location>
        <begin position="1476"/>
        <end position="1504"/>
    </location>
</feature>
<evidence type="ECO:0000259" key="2">
    <source>
        <dbReference type="PROSITE" id="PS51076"/>
    </source>
</evidence>
<feature type="compositionally biased region" description="Basic residues" evidence="1">
    <location>
        <begin position="3096"/>
        <end position="3108"/>
    </location>
</feature>
<dbReference type="GO" id="GO:0050793">
    <property type="term" value="P:regulation of developmental process"/>
    <property type="evidence" value="ECO:0007669"/>
    <property type="project" value="UniProtKB-ARBA"/>
</dbReference>
<evidence type="ECO:0000256" key="1">
    <source>
        <dbReference type="SAM" id="MobiDB-lite"/>
    </source>
</evidence>
<dbReference type="FunFam" id="2.60.200.10:FF:000006">
    <property type="entry name" value="Expansion, isoform A"/>
    <property type="match status" value="1"/>
</dbReference>
<feature type="region of interest" description="Disordered" evidence="1">
    <location>
        <begin position="2561"/>
        <end position="2589"/>
    </location>
</feature>
<feature type="compositionally biased region" description="Basic and acidic residues" evidence="1">
    <location>
        <begin position="1242"/>
        <end position="1255"/>
    </location>
</feature>
<dbReference type="Proteomes" id="UP000719412">
    <property type="component" value="Unassembled WGS sequence"/>
</dbReference>
<dbReference type="InterPro" id="IPR008984">
    <property type="entry name" value="SMAD_FHA_dom_sf"/>
</dbReference>
<feature type="compositionally biased region" description="Polar residues" evidence="1">
    <location>
        <begin position="2416"/>
        <end position="2427"/>
    </location>
</feature>
<dbReference type="Pfam" id="PF25580">
    <property type="entry name" value="TPR_Rlf"/>
    <property type="match status" value="1"/>
</dbReference>
<gene>
    <name evidence="3" type="ORF">GEV33_001537</name>
</gene>
<reference evidence="3" key="1">
    <citation type="journal article" date="2020" name="J Insects Food Feed">
        <title>The yellow mealworm (Tenebrio molitor) genome: a resource for the emerging insects as food and feed industry.</title>
        <authorList>
            <person name="Eriksson T."/>
            <person name="Andere A."/>
            <person name="Kelstrup H."/>
            <person name="Emery V."/>
            <person name="Picard C."/>
        </authorList>
    </citation>
    <scope>NUCLEOTIDE SEQUENCE</scope>
    <source>
        <strain evidence="3">Stoneville</strain>
        <tissue evidence="3">Whole head</tissue>
    </source>
</reference>
<dbReference type="GO" id="GO:0051239">
    <property type="term" value="P:regulation of multicellular organismal process"/>
    <property type="evidence" value="ECO:0007669"/>
    <property type="project" value="UniProtKB-ARBA"/>
</dbReference>
<accession>A0A8J6HV42</accession>
<sequence>MVSRRRILSRSRDDLHMDSTFQPPEDEEDVWYQKDKLYKDHIQEVLDKWTQIDDEIWAKVIVLERNRRVAKAYARAPVLTVNGSDDGFDGFRIGLCGFDNPMRDQKTEEFKRHIGHGVKIKMDDAGNILIKRVSKCNVYIKNTGQDDENAIGNEILKLANCALEPEKPVKLFDMKKFQSNVNRELRRAYPDRRRLECQCLSAIAFVKSEPELLECPIWVLIINVVAMDMLKSKLPPVQRVMDIKNRPRIPIPDEDPYSVAGNGSGSSGSSGFAGAGSVAATREQLLLQSQQHAQRRSEKPPKLPPRENMYPHDIPKKQANVRQSPKTLTKMKMFSVTMVCVLVDPILIALCFLVPDYDDHDHDNSRLKPFPSSRGKEKSKDSKKYDDPYYCGLRARVPNFVAKSKTKDPVVPSKRFSISQQQAPPPLPMMHQHHVNPHHMHQHPMWHTRSFESGIDSDAVESPYNQIYGRLPIPTRAYIPNQTRTMMRMCIQFSDLYKDEPAEPKLIYSAATPFVKKTYELQDLKDFSIHKWYEKFKDVSLEAILIEIPLVLLEKFQSDASDVDIEEKFEYILKNKLEPFTKKIESLIEIWKSLGQCNQQNSDIGYIIQIMDWAKLHTLNIVLTGKWKMFKADFETKLLSEVEKTQNELMKISDVFSKKFQKLADVIKNPWDDPVLANLLHDNNAAIGQEEIEFFCIETAYLVSVRLKKLCESQCEDLALNLVTAFMNCYNLSQTQNFSLNATKTHILFCFDIHVALLYRYNRKSEIVALFKKLSLEEGLHLIRRFAKKRVKISKVWRNYPEITFLASQVFVTAAVTKPIEDSGELLKELLEAWIAFSVEHSMVDKVEISVRRIIQAATAAQHIYICCEIIHEKFGLKLRTFTVELYIRALTTDMNNLESQKTENEVEKVDETTKRLANGFYNLADILKDNIQVSRECALTAFSLEPTLERLQKIEDLARLSGFNVLDTGQIWECKLHPPISSTDEVCWICNTCGKWMCKPNLDLRLTTNFALNEALNFETLGISSQLCDDLAVVLNGPRYHLLSWLLRWEDLHRLCEMYLNDMERTKNLVTELKFVDIDYSMFATVKREPVDELAGIERGYESFLYADEKFVDMIENCNPEPPELPQAKSDPNTLKTLRMFRHNINKRNKPQVSQAVLESNNLANSSQNHNWFSDHNLDAGLSFNQPRLPDYPRQQTVNGVFNANASRSVFFNSQNSPNSQLKRTSDGAVDFSSSSTRNKQSREGKSSEGRDFRVNLNKRKPSDNVERSMFDYESFQNFSNNYVSSSNDNFLHNIITYEFARVSSEMKRNKPDFLIPTHNQNPTKTSHQRSNFARPGQSSTLIKEENSGSETLNLVKHDKAIVQQRFVKPVKSASLMQCLERKVPSQSESLNLVTHEKVLSQVFSQGARNDNTSFTRSDKLLPHSISLIRKDATSSVKYEKVPSQSKNLVRSDKIQSINLIQDFKSKEDEIISPSKGFPSFDKIPPPPQSQNEQASSSSTKDNKVHCFSLTKNSDGVQMKNSNASFSSSNNDFVLETRQGEFSTVPRAVNSDTTVKSVTKNDNFFKCASEDASLKRTKGQDQEVVPEKRAKVESETCPKNGNGIPPSVEKELSKNKIIKALLTKSESVQNENSSKNANCCLPTSNNSENARSDSCKKANVINCKTPIVQNTQTTLSANNNNHKNVPLVKSPCCKSQQDSVHARDSIGKADIKEKEECVRSEYGKEINQSRSLLLKTLSEQHIPIIVEKSEKNESKADRGEETVVKIDDCAGAKMLDRETVKSENKTSANGDIFKPKRNNHKELKIILHRLSDEVIKSFIPSYTEPGPQNCNCGYNKKRPIGRPRKVMCCKYRMKNSNCSFDRIDYDKYSLRTLRKHDSDRLKKISSKNPRRDNSDIQKKTGPNKNLKKYNNNNKQKKILAVAKSDDSDKLKKPKKDFSDKDKKIVSTKRGDIDKRKNMNPRVVLERLPLDSNYVRSVLSNVPGLNDYEMMRPTNVNHIVNVVQISGGRSTSSVPVQNTQTSTQITPHIQRIGQPRSDKPEHNSNSEMATSTASTPASTSSAIKPATSQPSTLINILSQQIIRPSQSNCVRNRSSPLINILSQQIIRPASTTMNKTAMNSMQTSEAQTNNPKVISTIEQSSQDEVKSTPTTAKTATNAPSSGQGTILQFICKSTLPKFQQAFGKSVYQNNTETTEPATTSTETVTNTDANKKSQTKNSSVNIQPIQGGVIYTRQMPVGQTINLIPPGRGQVFRIATSNSDQISLVKDTVIHSKMSALLAAALQGKQKTSETQSDGESTNEDSVGTRVTVTRPTLVQNARIVKPVLQIPSNVIRTSPQSNLSSTTLEQLREFDMVYKQIKERSSTNTPSDPNTSESNETSQRISVTYLNQGQKYTQLSPVVVVSSYCNLQPAASPALSVTSQGSSSPCVTPAPTPSVPKVSSKSSKGKTVKNTTTQASKASPIPKPQQKPQEDEHTTQRIFDILAEYAEQLRNSPDLNNKPAPRRRSNPPTNPNQNSKRKKNSSSKKSGQCSSMVSEVDIEDHRTAGSEDSSCGVVQISVQEEEQPHIQSVTTESNDSTSGSRQQLILTDASNNQTRNLIIADSSVGEALKMPNTAVLVPGNYIMPVSMVKGGQQIAVVSGGSKILATVPARSGPNMLLFQSFLNQNRNKSGVPTVKYSTIQPISGISSQSLAGVSGQPPVILPPNSHNLTAVTLGQPLTLKKIDESERVNTELLLTISQPRDNGTASTEPPTTTHPDSTNTIITSSTGNVDMEETIIHADNSSEKVYHAYQNSMGTAPIATPVIAQTSCVKEDIQDGQSATTTQNSMTLNVAPENNKNEQGKPLERVQSVLVTACTSNGPMLSHTPPRYRKPSESAGTNNEPSNKEEFLHNGEKQNNNEQKQFQGNATYFQNKNKKNSNPPRLDREMHQLCLQRKQAALERELRLQKSLSEECEDLGVDEPSTSDLFPEADILFDSNHSPSFDQSSQDMEKARAQEMKEENKSGMTLFSDDDNSSSLRTDFLFESVEYQPAGATELEYDQNQQLTNGQSSASNESGSSCEDHTLLQNCASMSDVTLNSPVSPDPYHENTPPSLNKYKFKYSNRRKGERHKQTSETWTVEVSSSEDTTGSTELAKSASHSPESCTNKHSHSVAYDDELSDGSYKVVRVAISKSDLLKDDESCEELHCEDDLDCSPSGRGKSSLSIQFVDGQFVDSYDPTIENSE</sequence>